<dbReference type="PANTHER" id="PTHR30193">
    <property type="entry name" value="ABC TRANSPORTER PERMEASE PROTEIN"/>
    <property type="match status" value="1"/>
</dbReference>
<dbReference type="PANTHER" id="PTHR30193:SF37">
    <property type="entry name" value="INNER MEMBRANE ABC TRANSPORTER PERMEASE PROTEIN YCJO"/>
    <property type="match status" value="1"/>
</dbReference>
<dbReference type="InterPro" id="IPR035906">
    <property type="entry name" value="MetI-like_sf"/>
</dbReference>
<feature type="region of interest" description="Disordered" evidence="8">
    <location>
        <begin position="1"/>
        <end position="53"/>
    </location>
</feature>
<feature type="domain" description="ABC transmembrane type-1" evidence="9">
    <location>
        <begin position="124"/>
        <end position="335"/>
    </location>
</feature>
<comment type="subcellular location">
    <subcellularLocation>
        <location evidence="1 7">Cell membrane</location>
        <topology evidence="1 7">Multi-pass membrane protein</topology>
    </subcellularLocation>
</comment>
<dbReference type="AlphaFoldDB" id="A0A9X2D6T5"/>
<sequence>MSSTHAPHPSRETGEKQDAGLDLPRATGSRTPPQPPTRSRTLRHPFGGRSNDPTARSQAVAAWILAVPFMAVFLVFTAGPVLASLGMSFTDIRSTDVRNPLSVQFVGLENYTRLLGDELFRKVALNTLLYLLLGVPLTLGVAMAVAVGLNRVTRFKGFFRVGFYLPVVTSIVAVSVVWKYLLRENGGLLNSALELVGLPGQAWLDSTHLALPSLVVMAVWRNFGTMTVIFLAALQSVPTEVLEAAESDGASAWSRFRHVTVPMLRPTILFGAVITGIGYLQFFEEAFVMTSGGPLDSTRSISFYTYDQFGFGNYGLAAAASYLLFLAIVLLTMLQFRLLRSKD</sequence>
<evidence type="ECO:0000256" key="2">
    <source>
        <dbReference type="ARBA" id="ARBA00022448"/>
    </source>
</evidence>
<feature type="transmembrane region" description="Helical" evidence="7">
    <location>
        <begin position="128"/>
        <end position="149"/>
    </location>
</feature>
<gene>
    <name evidence="10" type="ORF">M8330_07555</name>
</gene>
<keyword evidence="4 7" id="KW-0812">Transmembrane</keyword>
<name>A0A9X2D6T5_9ACTN</name>
<accession>A0A9X2D6T5</accession>
<feature type="transmembrane region" description="Helical" evidence="7">
    <location>
        <begin position="314"/>
        <end position="334"/>
    </location>
</feature>
<evidence type="ECO:0000256" key="3">
    <source>
        <dbReference type="ARBA" id="ARBA00022475"/>
    </source>
</evidence>
<dbReference type="Proteomes" id="UP001139485">
    <property type="component" value="Unassembled WGS sequence"/>
</dbReference>
<dbReference type="SUPFAM" id="SSF161098">
    <property type="entry name" value="MetI-like"/>
    <property type="match status" value="1"/>
</dbReference>
<dbReference type="InterPro" id="IPR051393">
    <property type="entry name" value="ABC_transporter_permease"/>
</dbReference>
<proteinExistence type="inferred from homology"/>
<keyword evidence="6 7" id="KW-0472">Membrane</keyword>
<dbReference type="EMBL" id="JAMOIL010000008">
    <property type="protein sequence ID" value="MCM0620150.1"/>
    <property type="molecule type" value="Genomic_DNA"/>
</dbReference>
<keyword evidence="5 7" id="KW-1133">Transmembrane helix</keyword>
<comment type="caution">
    <text evidence="10">The sequence shown here is derived from an EMBL/GenBank/DDBJ whole genome shotgun (WGS) entry which is preliminary data.</text>
</comment>
<keyword evidence="11" id="KW-1185">Reference proteome</keyword>
<dbReference type="InterPro" id="IPR000515">
    <property type="entry name" value="MetI-like"/>
</dbReference>
<reference evidence="10" key="1">
    <citation type="submission" date="2022-05" db="EMBL/GenBank/DDBJ databases">
        <authorList>
            <person name="Tuo L."/>
        </authorList>
    </citation>
    <scope>NUCLEOTIDE SEQUENCE</scope>
    <source>
        <strain evidence="10">BSK12Z-4</strain>
    </source>
</reference>
<keyword evidence="2 7" id="KW-0813">Transport</keyword>
<dbReference type="PROSITE" id="PS50928">
    <property type="entry name" value="ABC_TM1"/>
    <property type="match status" value="1"/>
</dbReference>
<evidence type="ECO:0000256" key="5">
    <source>
        <dbReference type="ARBA" id="ARBA00022989"/>
    </source>
</evidence>
<evidence type="ECO:0000256" key="6">
    <source>
        <dbReference type="ARBA" id="ARBA00023136"/>
    </source>
</evidence>
<feature type="compositionally biased region" description="Basic and acidic residues" evidence="8">
    <location>
        <begin position="9"/>
        <end position="19"/>
    </location>
</feature>
<feature type="transmembrane region" description="Helical" evidence="7">
    <location>
        <begin position="161"/>
        <end position="182"/>
    </location>
</feature>
<dbReference type="CDD" id="cd06261">
    <property type="entry name" value="TM_PBP2"/>
    <property type="match status" value="1"/>
</dbReference>
<evidence type="ECO:0000313" key="10">
    <source>
        <dbReference type="EMBL" id="MCM0620150.1"/>
    </source>
</evidence>
<dbReference type="GO" id="GO:0055085">
    <property type="term" value="P:transmembrane transport"/>
    <property type="evidence" value="ECO:0007669"/>
    <property type="project" value="InterPro"/>
</dbReference>
<evidence type="ECO:0000256" key="1">
    <source>
        <dbReference type="ARBA" id="ARBA00004651"/>
    </source>
</evidence>
<evidence type="ECO:0000313" key="11">
    <source>
        <dbReference type="Proteomes" id="UP001139485"/>
    </source>
</evidence>
<dbReference type="Pfam" id="PF00528">
    <property type="entry name" value="BPD_transp_1"/>
    <property type="match status" value="1"/>
</dbReference>
<evidence type="ECO:0000256" key="8">
    <source>
        <dbReference type="SAM" id="MobiDB-lite"/>
    </source>
</evidence>
<evidence type="ECO:0000256" key="4">
    <source>
        <dbReference type="ARBA" id="ARBA00022692"/>
    </source>
</evidence>
<comment type="similarity">
    <text evidence="7">Belongs to the binding-protein-dependent transport system permease family.</text>
</comment>
<feature type="transmembrane region" description="Helical" evidence="7">
    <location>
        <begin position="59"/>
        <end position="83"/>
    </location>
</feature>
<protein>
    <submittedName>
        <fullName evidence="10">Sugar ABC transporter permease</fullName>
    </submittedName>
</protein>
<feature type="transmembrane region" description="Helical" evidence="7">
    <location>
        <begin position="202"/>
        <end position="220"/>
    </location>
</feature>
<dbReference type="Gene3D" id="1.10.3720.10">
    <property type="entry name" value="MetI-like"/>
    <property type="match status" value="1"/>
</dbReference>
<dbReference type="RefSeq" id="WP_250826825.1">
    <property type="nucleotide sequence ID" value="NZ_JAMOIL010000008.1"/>
</dbReference>
<keyword evidence="3" id="KW-1003">Cell membrane</keyword>
<dbReference type="GO" id="GO:0005886">
    <property type="term" value="C:plasma membrane"/>
    <property type="evidence" value="ECO:0007669"/>
    <property type="project" value="UniProtKB-SubCell"/>
</dbReference>
<feature type="transmembrane region" description="Helical" evidence="7">
    <location>
        <begin position="263"/>
        <end position="282"/>
    </location>
</feature>
<organism evidence="10 11">
    <name type="scientific">Nocardioides bruguierae</name>
    <dbReference type="NCBI Taxonomy" id="2945102"/>
    <lineage>
        <taxon>Bacteria</taxon>
        <taxon>Bacillati</taxon>
        <taxon>Actinomycetota</taxon>
        <taxon>Actinomycetes</taxon>
        <taxon>Propionibacteriales</taxon>
        <taxon>Nocardioidaceae</taxon>
        <taxon>Nocardioides</taxon>
    </lineage>
</organism>
<evidence type="ECO:0000259" key="9">
    <source>
        <dbReference type="PROSITE" id="PS50928"/>
    </source>
</evidence>
<evidence type="ECO:0000256" key="7">
    <source>
        <dbReference type="RuleBase" id="RU363032"/>
    </source>
</evidence>